<dbReference type="PROSITE" id="PS51257">
    <property type="entry name" value="PROKAR_LIPOPROTEIN"/>
    <property type="match status" value="1"/>
</dbReference>
<comment type="similarity">
    <text evidence="1">Belongs to the bacterial solute-binding protein 5 family.</text>
</comment>
<dbReference type="STRING" id="1227498.C492_05140"/>
<dbReference type="Pfam" id="PF00496">
    <property type="entry name" value="SBP_bac_5"/>
    <property type="match status" value="1"/>
</dbReference>
<evidence type="ECO:0000256" key="2">
    <source>
        <dbReference type="ARBA" id="ARBA00022448"/>
    </source>
</evidence>
<dbReference type="Proteomes" id="UP000011531">
    <property type="component" value="Unassembled WGS sequence"/>
</dbReference>
<reference evidence="5 6" key="1">
    <citation type="journal article" date="2014" name="PLoS Genet.">
        <title>Phylogenetically driven sequencing of extremely halophilic archaea reveals strategies for static and dynamic osmo-response.</title>
        <authorList>
            <person name="Becker E.A."/>
            <person name="Seitzer P.M."/>
            <person name="Tritt A."/>
            <person name="Larsen D."/>
            <person name="Krusor M."/>
            <person name="Yao A.I."/>
            <person name="Wu D."/>
            <person name="Madern D."/>
            <person name="Eisen J.A."/>
            <person name="Darling A.E."/>
            <person name="Facciotti M.T."/>
        </authorList>
    </citation>
    <scope>NUCLEOTIDE SEQUENCE [LARGE SCALE GENOMIC DNA]</scope>
    <source>
        <strain evidence="5 6">DSM 18795</strain>
    </source>
</reference>
<evidence type="ECO:0000259" key="4">
    <source>
        <dbReference type="Pfam" id="PF00496"/>
    </source>
</evidence>
<feature type="non-terminal residue" evidence="5">
    <location>
        <position position="206"/>
    </location>
</feature>
<dbReference type="CDD" id="cd00995">
    <property type="entry name" value="PBP2_NikA_DppA_OppA_like"/>
    <property type="match status" value="1"/>
</dbReference>
<comment type="caution">
    <text evidence="5">The sequence shown here is derived from an EMBL/GenBank/DDBJ whole genome shotgun (WGS) entry which is preliminary data.</text>
</comment>
<organism evidence="5 6">
    <name type="scientific">Natronococcus jeotgali DSM 18795</name>
    <dbReference type="NCBI Taxonomy" id="1227498"/>
    <lineage>
        <taxon>Archaea</taxon>
        <taxon>Methanobacteriati</taxon>
        <taxon>Methanobacteriota</taxon>
        <taxon>Stenosarchaea group</taxon>
        <taxon>Halobacteria</taxon>
        <taxon>Halobacteriales</taxon>
        <taxon>Natrialbaceae</taxon>
        <taxon>Natronococcus</taxon>
    </lineage>
</organism>
<gene>
    <name evidence="5" type="ORF">C492_05140</name>
</gene>
<dbReference type="AlphaFoldDB" id="L9XVL0"/>
<evidence type="ECO:0000313" key="5">
    <source>
        <dbReference type="EMBL" id="ELY64658.1"/>
    </source>
</evidence>
<dbReference type="SUPFAM" id="SSF53850">
    <property type="entry name" value="Periplasmic binding protein-like II"/>
    <property type="match status" value="1"/>
</dbReference>
<dbReference type="Gene3D" id="3.40.190.10">
    <property type="entry name" value="Periplasmic binding protein-like II"/>
    <property type="match status" value="1"/>
</dbReference>
<dbReference type="PANTHER" id="PTHR30290">
    <property type="entry name" value="PERIPLASMIC BINDING COMPONENT OF ABC TRANSPORTER"/>
    <property type="match status" value="1"/>
</dbReference>
<dbReference type="GO" id="GO:1904680">
    <property type="term" value="F:peptide transmembrane transporter activity"/>
    <property type="evidence" value="ECO:0007669"/>
    <property type="project" value="TreeGrafter"/>
</dbReference>
<evidence type="ECO:0000256" key="1">
    <source>
        <dbReference type="ARBA" id="ARBA00005695"/>
    </source>
</evidence>
<feature type="domain" description="Solute-binding protein family 5" evidence="4">
    <location>
        <begin position="76"/>
        <end position="206"/>
    </location>
</feature>
<dbReference type="InterPro" id="IPR039424">
    <property type="entry name" value="SBP_5"/>
</dbReference>
<protein>
    <submittedName>
        <fullName evidence="5">Family 5 extracellular solute-binding protein</fullName>
    </submittedName>
</protein>
<name>L9XVL0_9EURY</name>
<dbReference type="GO" id="GO:0015833">
    <property type="term" value="P:peptide transport"/>
    <property type="evidence" value="ECO:0007669"/>
    <property type="project" value="TreeGrafter"/>
</dbReference>
<evidence type="ECO:0000313" key="6">
    <source>
        <dbReference type="Proteomes" id="UP000011531"/>
    </source>
</evidence>
<keyword evidence="3" id="KW-0732">Signal</keyword>
<evidence type="ECO:0000256" key="3">
    <source>
        <dbReference type="ARBA" id="ARBA00022729"/>
    </source>
</evidence>
<keyword evidence="2" id="KW-0813">Transport</keyword>
<accession>L9XVL0</accession>
<dbReference type="EMBL" id="AOIA01000032">
    <property type="protein sequence ID" value="ELY64658.1"/>
    <property type="molecule type" value="Genomic_DNA"/>
</dbReference>
<dbReference type="PANTHER" id="PTHR30290:SF9">
    <property type="entry name" value="OLIGOPEPTIDE-BINDING PROTEIN APPA"/>
    <property type="match status" value="1"/>
</dbReference>
<dbReference type="InterPro" id="IPR000914">
    <property type="entry name" value="SBP_5_dom"/>
</dbReference>
<proteinExistence type="inferred from homology"/>
<sequence length="206" mass="22497">MTRRRLLASGAAVSAGAVAGCIGGDEEGDGETGTFHFTQEQSREENFDPIVSNDAYSFQVINLVFDGLYEYGEGLELQPKIATGEPDVENDGTRFVFEIQEGVEFHNGDEVTASDVAHSFTAPVEEETENAAEYDMIESTEVVDDYQLQVDLGEPYGPFELSTMGVPVVPEGVRTDDPDAFNTDPVGSGPFTFAELEENEYVELER</sequence>
<keyword evidence="6" id="KW-1185">Reference proteome</keyword>